<sequence length="99" mass="11697">MNDRNMSSIKKINESTATKVQETESKIEILKNLENMHQKATSNKIMEQELKKLERDSLRIITVIDQILSINILTRVIYRINKKCIIIIVCIFKYKLNKF</sequence>
<feature type="coiled-coil region" evidence="1">
    <location>
        <begin position="13"/>
        <end position="56"/>
    </location>
</feature>
<gene>
    <name evidence="2" type="ORF">PUN28_000148</name>
</gene>
<name>A0AAW2GYB2_9HYME</name>
<proteinExistence type="predicted"/>
<comment type="caution">
    <text evidence="2">The sequence shown here is derived from an EMBL/GenBank/DDBJ whole genome shotgun (WGS) entry which is preliminary data.</text>
</comment>
<keyword evidence="1" id="KW-0175">Coiled coil</keyword>
<accession>A0AAW2GYB2</accession>
<organism evidence="2 3">
    <name type="scientific">Cardiocondyla obscurior</name>
    <dbReference type="NCBI Taxonomy" id="286306"/>
    <lineage>
        <taxon>Eukaryota</taxon>
        <taxon>Metazoa</taxon>
        <taxon>Ecdysozoa</taxon>
        <taxon>Arthropoda</taxon>
        <taxon>Hexapoda</taxon>
        <taxon>Insecta</taxon>
        <taxon>Pterygota</taxon>
        <taxon>Neoptera</taxon>
        <taxon>Endopterygota</taxon>
        <taxon>Hymenoptera</taxon>
        <taxon>Apocrita</taxon>
        <taxon>Aculeata</taxon>
        <taxon>Formicoidea</taxon>
        <taxon>Formicidae</taxon>
        <taxon>Myrmicinae</taxon>
        <taxon>Cardiocondyla</taxon>
    </lineage>
</organism>
<protein>
    <submittedName>
        <fullName evidence="2">Uncharacterized protein</fullName>
    </submittedName>
</protein>
<dbReference type="Proteomes" id="UP001430953">
    <property type="component" value="Unassembled WGS sequence"/>
</dbReference>
<reference evidence="2 3" key="1">
    <citation type="submission" date="2023-03" db="EMBL/GenBank/DDBJ databases">
        <title>High recombination rates correlate with genetic variation in Cardiocondyla obscurior ants.</title>
        <authorList>
            <person name="Errbii M."/>
        </authorList>
    </citation>
    <scope>NUCLEOTIDE SEQUENCE [LARGE SCALE GENOMIC DNA]</scope>
    <source>
        <strain evidence="2">Alpha-2009</strain>
        <tissue evidence="2">Whole body</tissue>
    </source>
</reference>
<evidence type="ECO:0000313" key="2">
    <source>
        <dbReference type="EMBL" id="KAL0132171.1"/>
    </source>
</evidence>
<keyword evidence="3" id="KW-1185">Reference proteome</keyword>
<evidence type="ECO:0000313" key="3">
    <source>
        <dbReference type="Proteomes" id="UP001430953"/>
    </source>
</evidence>
<dbReference type="EMBL" id="JADYXP020000001">
    <property type="protein sequence ID" value="KAL0132171.1"/>
    <property type="molecule type" value="Genomic_DNA"/>
</dbReference>
<dbReference type="AlphaFoldDB" id="A0AAW2GYB2"/>
<evidence type="ECO:0000256" key="1">
    <source>
        <dbReference type="SAM" id="Coils"/>
    </source>
</evidence>